<keyword evidence="2" id="KW-0012">Acyltransferase</keyword>
<dbReference type="EC" id="2.3.-.-" evidence="2"/>
<keyword evidence="2" id="KW-0808">Transferase</keyword>
<name>A0ABW0BIX4_9ACTN</name>
<dbReference type="Proteomes" id="UP001596087">
    <property type="component" value="Unassembled WGS sequence"/>
</dbReference>
<dbReference type="SUPFAM" id="SSF55729">
    <property type="entry name" value="Acyl-CoA N-acyltransferases (Nat)"/>
    <property type="match status" value="1"/>
</dbReference>
<evidence type="ECO:0000313" key="2">
    <source>
        <dbReference type="EMBL" id="MFC5177274.1"/>
    </source>
</evidence>
<evidence type="ECO:0000313" key="3">
    <source>
        <dbReference type="Proteomes" id="UP001596087"/>
    </source>
</evidence>
<dbReference type="EMBL" id="JBHSKD010000011">
    <property type="protein sequence ID" value="MFC5177274.1"/>
    <property type="molecule type" value="Genomic_DNA"/>
</dbReference>
<dbReference type="PROSITE" id="PS51186">
    <property type="entry name" value="GNAT"/>
    <property type="match status" value="1"/>
</dbReference>
<dbReference type="InterPro" id="IPR016181">
    <property type="entry name" value="Acyl_CoA_acyltransferase"/>
</dbReference>
<dbReference type="Pfam" id="PF00583">
    <property type="entry name" value="Acetyltransf_1"/>
    <property type="match status" value="1"/>
</dbReference>
<dbReference type="RefSeq" id="WP_378590162.1">
    <property type="nucleotide sequence ID" value="NZ_JBHSKD010000011.1"/>
</dbReference>
<keyword evidence="3" id="KW-1185">Reference proteome</keyword>
<dbReference type="Gene3D" id="3.40.630.30">
    <property type="match status" value="1"/>
</dbReference>
<protein>
    <submittedName>
        <fullName evidence="2">GNAT family N-acetyltransferase</fullName>
        <ecNumber evidence="2">2.3.-.-</ecNumber>
    </submittedName>
</protein>
<feature type="domain" description="N-acetyltransferase" evidence="1">
    <location>
        <begin position="17"/>
        <end position="177"/>
    </location>
</feature>
<gene>
    <name evidence="2" type="ORF">ACFPGP_11365</name>
</gene>
<accession>A0ABW0BIX4</accession>
<dbReference type="InterPro" id="IPR000182">
    <property type="entry name" value="GNAT_dom"/>
</dbReference>
<dbReference type="CDD" id="cd04301">
    <property type="entry name" value="NAT_SF"/>
    <property type="match status" value="1"/>
</dbReference>
<reference evidence="3" key="1">
    <citation type="journal article" date="2019" name="Int. J. Syst. Evol. Microbiol.">
        <title>The Global Catalogue of Microorganisms (GCM) 10K type strain sequencing project: providing services to taxonomists for standard genome sequencing and annotation.</title>
        <authorList>
            <consortium name="The Broad Institute Genomics Platform"/>
            <consortium name="The Broad Institute Genome Sequencing Center for Infectious Disease"/>
            <person name="Wu L."/>
            <person name="Ma J."/>
        </authorList>
    </citation>
    <scope>NUCLEOTIDE SEQUENCE [LARGE SCALE GENOMIC DNA]</scope>
    <source>
        <strain evidence="3">DFY41</strain>
    </source>
</reference>
<organism evidence="2 3">
    <name type="scientific">Nocardioides taihuensis</name>
    <dbReference type="NCBI Taxonomy" id="1835606"/>
    <lineage>
        <taxon>Bacteria</taxon>
        <taxon>Bacillati</taxon>
        <taxon>Actinomycetota</taxon>
        <taxon>Actinomycetes</taxon>
        <taxon>Propionibacteriales</taxon>
        <taxon>Nocardioidaceae</taxon>
        <taxon>Nocardioides</taxon>
    </lineage>
</organism>
<sequence>MEVRVITEARLRDGTPTLILPLTPQDREAVRAGFEELSPESRERRFLASVPHLTEVMLDHLVDDVDGIDHVALALVVIGDDHTGVPAGVARMIRYADNPTAADVAVTVHDRWHGRGVATALLAELLRQRPVGVTRIITTVATDNAASLKMLRRLGPTHEEAAGARIDVAVDLPDELPPAAGSGT</sequence>
<dbReference type="GO" id="GO:0016746">
    <property type="term" value="F:acyltransferase activity"/>
    <property type="evidence" value="ECO:0007669"/>
    <property type="project" value="UniProtKB-KW"/>
</dbReference>
<proteinExistence type="predicted"/>
<evidence type="ECO:0000259" key="1">
    <source>
        <dbReference type="PROSITE" id="PS51186"/>
    </source>
</evidence>
<comment type="caution">
    <text evidence="2">The sequence shown here is derived from an EMBL/GenBank/DDBJ whole genome shotgun (WGS) entry which is preliminary data.</text>
</comment>